<reference evidence="1 2" key="1">
    <citation type="submission" date="2017-03" db="EMBL/GenBank/DDBJ databases">
        <title>Lifting the veil on microbial sulfur biogeochemistry in mining wastewaters.</title>
        <authorList>
            <person name="Kantor R.S."/>
            <person name="Colenbrander Nelson T."/>
            <person name="Marshall S."/>
            <person name="Bennett D."/>
            <person name="Apte S."/>
            <person name="Camacho D."/>
            <person name="Thomas B.C."/>
            <person name="Warren L.A."/>
            <person name="Banfield J.F."/>
        </authorList>
    </citation>
    <scope>NUCLEOTIDE SEQUENCE [LARGE SCALE GENOMIC DNA]</scope>
    <source>
        <strain evidence="1">32-69-9</strain>
    </source>
</reference>
<evidence type="ECO:0008006" key="3">
    <source>
        <dbReference type="Google" id="ProtNLM"/>
    </source>
</evidence>
<dbReference type="Proteomes" id="UP000215595">
    <property type="component" value="Unassembled WGS sequence"/>
</dbReference>
<name>A0A258FPA3_9CAUL</name>
<evidence type="ECO:0000313" key="2">
    <source>
        <dbReference type="Proteomes" id="UP000215595"/>
    </source>
</evidence>
<dbReference type="AlphaFoldDB" id="A0A258FPA3"/>
<comment type="caution">
    <text evidence="1">The sequence shown here is derived from an EMBL/GenBank/DDBJ whole genome shotgun (WGS) entry which is preliminary data.</text>
</comment>
<proteinExistence type="predicted"/>
<gene>
    <name evidence="1" type="ORF">B7Z01_06200</name>
</gene>
<accession>A0A258FPA3</accession>
<evidence type="ECO:0000313" key="1">
    <source>
        <dbReference type="EMBL" id="OYX34430.1"/>
    </source>
</evidence>
<dbReference type="EMBL" id="NCEB01000009">
    <property type="protein sequence ID" value="OYX34430.1"/>
    <property type="molecule type" value="Genomic_DNA"/>
</dbReference>
<sequence length="97" mass="10914">MTDLNPTLNAEDIVDDIDTGRDETLDAEGDRWMVDGERRAFAREQGLRQALRSDLDTGRSWARDRATLARARIEEEPMKATLYALGAGVLIGILLRR</sequence>
<organism evidence="1 2">
    <name type="scientific">Brevundimonas subvibrioides</name>
    <dbReference type="NCBI Taxonomy" id="74313"/>
    <lineage>
        <taxon>Bacteria</taxon>
        <taxon>Pseudomonadati</taxon>
        <taxon>Pseudomonadota</taxon>
        <taxon>Alphaproteobacteria</taxon>
        <taxon>Caulobacterales</taxon>
        <taxon>Caulobacteraceae</taxon>
        <taxon>Brevundimonas</taxon>
    </lineage>
</organism>
<protein>
    <recommendedName>
        <fullName evidence="3">DUF883 domain-containing protein</fullName>
    </recommendedName>
</protein>